<gene>
    <name evidence="1" type="ORF">EXJ73_22990</name>
</gene>
<dbReference type="AlphaFoldDB" id="A0A9X4R6C6"/>
<sequence length="272" mass="30313">MIKALDIRCLQPQVQALTLGLAWKSQLSNLDHLKIRNTNAMARKLIEYISNRSIQLYFDTYGRVHGHLAWHHEHNAGPVRQVEIDSVAMTPRVRRSVLQDIRNLSAAYGADIAYTRVQRTGLVRHVCRQTSSHSENDPFIVAFGSINLPPILENIRISMLEGEMLQLFASSSLSASANPFRRIATPISCAQHAIAYGARGEAVGLVTWAWTSARSNDRWSDIASVHNTRWRCGPRLLLIDGVGDWQAARAAAVSSNKLSAEETSSLVPLHRF</sequence>
<name>A0A9X4R6C6_9BURK</name>
<organism evidence="1 2">
    <name type="scientific">Pelomonas aquatica</name>
    <dbReference type="NCBI Taxonomy" id="431058"/>
    <lineage>
        <taxon>Bacteria</taxon>
        <taxon>Pseudomonadati</taxon>
        <taxon>Pseudomonadota</taxon>
        <taxon>Betaproteobacteria</taxon>
        <taxon>Burkholderiales</taxon>
        <taxon>Sphaerotilaceae</taxon>
        <taxon>Roseateles</taxon>
    </lineage>
</organism>
<reference evidence="1" key="1">
    <citation type="submission" date="2019-02" db="EMBL/GenBank/DDBJ databases">
        <title>Draft genome of the type strain Pelomonas aquatica CCUG 52575T.</title>
        <authorList>
            <person name="Gomila M."/>
            <person name="Lalucat J."/>
        </authorList>
    </citation>
    <scope>NUCLEOTIDE SEQUENCE</scope>
    <source>
        <strain evidence="1">CCUG 52575</strain>
    </source>
</reference>
<dbReference type="EMBL" id="SGUG01000066">
    <property type="protein sequence ID" value="MDG0865332.1"/>
    <property type="molecule type" value="Genomic_DNA"/>
</dbReference>
<keyword evidence="2" id="KW-1185">Reference proteome</keyword>
<dbReference type="RefSeq" id="WP_277583884.1">
    <property type="nucleotide sequence ID" value="NZ_JBHSRN010000026.1"/>
</dbReference>
<evidence type="ECO:0000313" key="2">
    <source>
        <dbReference type="Proteomes" id="UP001152766"/>
    </source>
</evidence>
<evidence type="ECO:0000313" key="1">
    <source>
        <dbReference type="EMBL" id="MDG0865332.1"/>
    </source>
</evidence>
<proteinExistence type="predicted"/>
<dbReference type="Proteomes" id="UP001152766">
    <property type="component" value="Unassembled WGS sequence"/>
</dbReference>
<protein>
    <submittedName>
        <fullName evidence="1">Uncharacterized protein</fullName>
    </submittedName>
</protein>
<comment type="caution">
    <text evidence="1">The sequence shown here is derived from an EMBL/GenBank/DDBJ whole genome shotgun (WGS) entry which is preliminary data.</text>
</comment>
<accession>A0A9X4R6C6</accession>